<feature type="transmembrane region" description="Helical" evidence="6">
    <location>
        <begin position="47"/>
        <end position="66"/>
    </location>
</feature>
<dbReference type="RefSeq" id="WP_307354947.1">
    <property type="nucleotide sequence ID" value="NZ_BAAACJ010000008.1"/>
</dbReference>
<evidence type="ECO:0000313" key="7">
    <source>
        <dbReference type="EMBL" id="MDQ0478732.1"/>
    </source>
</evidence>
<evidence type="ECO:0000256" key="6">
    <source>
        <dbReference type="SAM" id="Phobius"/>
    </source>
</evidence>
<dbReference type="InterPro" id="IPR001123">
    <property type="entry name" value="LeuE-type"/>
</dbReference>
<evidence type="ECO:0000256" key="3">
    <source>
        <dbReference type="ARBA" id="ARBA00022692"/>
    </source>
</evidence>
<evidence type="ECO:0000256" key="2">
    <source>
        <dbReference type="ARBA" id="ARBA00022475"/>
    </source>
</evidence>
<name>A0ABU0JNR8_HATLI</name>
<comment type="subcellular location">
    <subcellularLocation>
        <location evidence="1">Cell membrane</location>
        <topology evidence="1">Multi-pass membrane protein</topology>
    </subcellularLocation>
</comment>
<sequence>MNNLILLLKAISVGLITGIILGIPLGPAVIESINRTVAINLKAGMEVAIGAVFADLTYILLINLGFKNLFYKSKYTEPLFWIIAGLVLIIIALFSYKKTKKTTCIQKNNGCDGIYTKNKLLHIGFLRGYLITFTNPLTPTLWITLSGTLFMDWYKFGTLYYITFIACILLGMLLWFSILNLLAYKGLKVLKEKKNCNILSVFLNITILIIGIGFVIWGLIKFTKIL</sequence>
<dbReference type="PANTHER" id="PTHR38825:SF2">
    <property type="entry name" value="LYSINE TRANSPORTER LYSE"/>
    <property type="match status" value="1"/>
</dbReference>
<evidence type="ECO:0000256" key="1">
    <source>
        <dbReference type="ARBA" id="ARBA00004651"/>
    </source>
</evidence>
<feature type="transmembrane region" description="Helical" evidence="6">
    <location>
        <begin position="196"/>
        <end position="220"/>
    </location>
</feature>
<comment type="caution">
    <text evidence="7">The sequence shown here is derived from an EMBL/GenBank/DDBJ whole genome shotgun (WGS) entry which is preliminary data.</text>
</comment>
<feature type="transmembrane region" description="Helical" evidence="6">
    <location>
        <begin position="78"/>
        <end position="96"/>
    </location>
</feature>
<feature type="transmembrane region" description="Helical" evidence="6">
    <location>
        <begin position="129"/>
        <end position="153"/>
    </location>
</feature>
<feature type="transmembrane region" description="Helical" evidence="6">
    <location>
        <begin position="159"/>
        <end position="184"/>
    </location>
</feature>
<keyword evidence="5 6" id="KW-0472">Membrane</keyword>
<evidence type="ECO:0000256" key="4">
    <source>
        <dbReference type="ARBA" id="ARBA00022989"/>
    </source>
</evidence>
<dbReference type="Proteomes" id="UP001224418">
    <property type="component" value="Unassembled WGS sequence"/>
</dbReference>
<evidence type="ECO:0000256" key="5">
    <source>
        <dbReference type="ARBA" id="ARBA00023136"/>
    </source>
</evidence>
<feature type="transmembrane region" description="Helical" evidence="6">
    <location>
        <begin position="6"/>
        <end position="26"/>
    </location>
</feature>
<organism evidence="7 8">
    <name type="scientific">Hathewaya limosa</name>
    <name type="common">Clostridium limosum</name>
    <dbReference type="NCBI Taxonomy" id="1536"/>
    <lineage>
        <taxon>Bacteria</taxon>
        <taxon>Bacillati</taxon>
        <taxon>Bacillota</taxon>
        <taxon>Clostridia</taxon>
        <taxon>Eubacteriales</taxon>
        <taxon>Clostridiaceae</taxon>
        <taxon>Hathewaya</taxon>
    </lineage>
</organism>
<dbReference type="PANTHER" id="PTHR38825">
    <property type="entry name" value="LYSINE EXPORTER PROTEIN (LYSE/YGGA)"/>
    <property type="match status" value="1"/>
</dbReference>
<keyword evidence="3 6" id="KW-0812">Transmembrane</keyword>
<dbReference type="Pfam" id="PF01810">
    <property type="entry name" value="LysE"/>
    <property type="match status" value="1"/>
</dbReference>
<protein>
    <submittedName>
        <fullName evidence="7">Threonine/homoserine/homoserine lactone efflux protein</fullName>
    </submittedName>
</protein>
<evidence type="ECO:0000313" key="8">
    <source>
        <dbReference type="Proteomes" id="UP001224418"/>
    </source>
</evidence>
<accession>A0ABU0JNR8</accession>
<gene>
    <name evidence="7" type="ORF">QOZ93_000441</name>
</gene>
<keyword evidence="2" id="KW-1003">Cell membrane</keyword>
<keyword evidence="4 6" id="KW-1133">Transmembrane helix</keyword>
<keyword evidence="8" id="KW-1185">Reference proteome</keyword>
<proteinExistence type="predicted"/>
<reference evidence="7 8" key="1">
    <citation type="submission" date="2023-07" db="EMBL/GenBank/DDBJ databases">
        <title>Genomic Encyclopedia of Type Strains, Phase IV (KMG-IV): sequencing the most valuable type-strain genomes for metagenomic binning, comparative biology and taxonomic classification.</title>
        <authorList>
            <person name="Goeker M."/>
        </authorList>
    </citation>
    <scope>NUCLEOTIDE SEQUENCE [LARGE SCALE GENOMIC DNA]</scope>
    <source>
        <strain evidence="7 8">DSM 1400</strain>
    </source>
</reference>
<dbReference type="EMBL" id="JAUSWN010000002">
    <property type="protein sequence ID" value="MDQ0478732.1"/>
    <property type="molecule type" value="Genomic_DNA"/>
</dbReference>